<dbReference type="InterPro" id="IPR011009">
    <property type="entry name" value="Kinase-like_dom_sf"/>
</dbReference>
<dbReference type="FunFam" id="3.40.630.150:FF:000002">
    <property type="entry name" value="malonyl-CoA decarboxylase, mitochondrial"/>
    <property type="match status" value="1"/>
</dbReference>
<dbReference type="InterPro" id="IPR007956">
    <property type="entry name" value="Malonyl_CoA_deC_C"/>
</dbReference>
<dbReference type="GO" id="GO:0050080">
    <property type="term" value="F:malonyl-CoA decarboxylase activity"/>
    <property type="evidence" value="ECO:0007669"/>
    <property type="project" value="InterPro"/>
</dbReference>
<protein>
    <recommendedName>
        <fullName evidence="2">Protein kinase domain-containing protein</fullName>
    </recommendedName>
</protein>
<feature type="domain" description="Protein kinase" evidence="2">
    <location>
        <begin position="851"/>
        <end position="1145"/>
    </location>
</feature>
<dbReference type="FunFam" id="1.20.140.90:FF:000002">
    <property type="entry name" value="Malonyl-CoA decarboxylase family protein"/>
    <property type="match status" value="1"/>
</dbReference>
<proteinExistence type="predicted"/>
<dbReference type="Pfam" id="PF17408">
    <property type="entry name" value="MCD_N"/>
    <property type="match status" value="1"/>
</dbReference>
<dbReference type="InterPro" id="IPR036047">
    <property type="entry name" value="F-box-like_dom_sf"/>
</dbReference>
<accession>A0AAD6QZ75</accession>
<evidence type="ECO:0000313" key="4">
    <source>
        <dbReference type="Proteomes" id="UP001164929"/>
    </source>
</evidence>
<reference evidence="3 4" key="1">
    <citation type="journal article" date="2023" name="Mol. Ecol. Resour.">
        <title>Chromosome-level genome assembly of a triploid poplar Populus alba 'Berolinensis'.</title>
        <authorList>
            <person name="Chen S."/>
            <person name="Yu Y."/>
            <person name="Wang X."/>
            <person name="Wang S."/>
            <person name="Zhang T."/>
            <person name="Zhou Y."/>
            <person name="He R."/>
            <person name="Meng N."/>
            <person name="Wang Y."/>
            <person name="Liu W."/>
            <person name="Liu Z."/>
            <person name="Liu J."/>
            <person name="Guo Q."/>
            <person name="Huang H."/>
            <person name="Sederoff R.R."/>
            <person name="Wang G."/>
            <person name="Qu G."/>
            <person name="Chen S."/>
        </authorList>
    </citation>
    <scope>NUCLEOTIDE SEQUENCE [LARGE SCALE GENOMIC DNA]</scope>
    <source>
        <strain evidence="3">SC-2020</strain>
    </source>
</reference>
<dbReference type="GO" id="GO:0005759">
    <property type="term" value="C:mitochondrial matrix"/>
    <property type="evidence" value="ECO:0007669"/>
    <property type="project" value="TreeGrafter"/>
</dbReference>
<dbReference type="InterPro" id="IPR035372">
    <property type="entry name" value="MCD_N"/>
</dbReference>
<dbReference type="Gene3D" id="1.20.140.90">
    <property type="entry name" value="Malonyl-CoA decarboxylase, oligemerization domain"/>
    <property type="match status" value="1"/>
</dbReference>
<dbReference type="SUPFAM" id="SSF56112">
    <property type="entry name" value="Protein kinase-like (PK-like)"/>
    <property type="match status" value="1"/>
</dbReference>
<evidence type="ECO:0000259" key="2">
    <source>
        <dbReference type="PROSITE" id="PS50011"/>
    </source>
</evidence>
<dbReference type="InterPro" id="IPR001810">
    <property type="entry name" value="F-box_dom"/>
</dbReference>
<gene>
    <name evidence="3" type="ORF">NC653_010163</name>
</gene>
<dbReference type="InterPro" id="IPR000719">
    <property type="entry name" value="Prot_kinase_dom"/>
</dbReference>
<dbReference type="GO" id="GO:0005782">
    <property type="term" value="C:peroxisomal matrix"/>
    <property type="evidence" value="ECO:0007669"/>
    <property type="project" value="TreeGrafter"/>
</dbReference>
<keyword evidence="4" id="KW-1185">Reference proteome</keyword>
<feature type="compositionally biased region" description="Polar residues" evidence="1">
    <location>
        <begin position="32"/>
        <end position="56"/>
    </location>
</feature>
<dbReference type="GO" id="GO:0006633">
    <property type="term" value="P:fatty acid biosynthetic process"/>
    <property type="evidence" value="ECO:0007669"/>
    <property type="project" value="InterPro"/>
</dbReference>
<dbReference type="InterPro" id="IPR042303">
    <property type="entry name" value="Malonyl_CoA_deC_C_sf"/>
</dbReference>
<name>A0AAD6QZ75_9ROSI</name>
<dbReference type="EMBL" id="JAQIZT010000004">
    <property type="protein sequence ID" value="KAJ6999384.1"/>
    <property type="molecule type" value="Genomic_DNA"/>
</dbReference>
<dbReference type="AlphaFoldDB" id="A0AAD6QZ75"/>
<dbReference type="Pfam" id="PF00646">
    <property type="entry name" value="F-box"/>
    <property type="match status" value="1"/>
</dbReference>
<dbReference type="InterPro" id="IPR038917">
    <property type="entry name" value="Malonyl_CoA_deC"/>
</dbReference>
<evidence type="ECO:0000256" key="1">
    <source>
        <dbReference type="SAM" id="MobiDB-lite"/>
    </source>
</evidence>
<dbReference type="PANTHER" id="PTHR28641">
    <property type="match status" value="1"/>
</dbReference>
<dbReference type="GO" id="GO:0005524">
    <property type="term" value="F:ATP binding"/>
    <property type="evidence" value="ECO:0007669"/>
    <property type="project" value="InterPro"/>
</dbReference>
<dbReference type="PANTHER" id="PTHR28641:SF1">
    <property type="entry name" value="MALONYL-COA DECARBOXYLASE, MITOCHONDRIAL"/>
    <property type="match status" value="1"/>
</dbReference>
<dbReference type="InterPro" id="IPR038351">
    <property type="entry name" value="MCD_N_sf"/>
</dbReference>
<organism evidence="3 4">
    <name type="scientific">Populus alba x Populus x berolinensis</name>
    <dbReference type="NCBI Taxonomy" id="444605"/>
    <lineage>
        <taxon>Eukaryota</taxon>
        <taxon>Viridiplantae</taxon>
        <taxon>Streptophyta</taxon>
        <taxon>Embryophyta</taxon>
        <taxon>Tracheophyta</taxon>
        <taxon>Spermatophyta</taxon>
        <taxon>Magnoliopsida</taxon>
        <taxon>eudicotyledons</taxon>
        <taxon>Gunneridae</taxon>
        <taxon>Pentapetalae</taxon>
        <taxon>rosids</taxon>
        <taxon>fabids</taxon>
        <taxon>Malpighiales</taxon>
        <taxon>Salicaceae</taxon>
        <taxon>Saliceae</taxon>
        <taxon>Populus</taxon>
    </lineage>
</organism>
<dbReference type="PROSITE" id="PS50011">
    <property type="entry name" value="PROTEIN_KINASE_DOM"/>
    <property type="match status" value="1"/>
</dbReference>
<sequence>MNKKGLSILMRTKMRPNNDPSKISSFSPSLSNGINQMMTDPPRNQRSTDDSCSNFSASGNHYERTLDVVKDSMGLAISLNKTESLDVVLDDFSQGYFSLSNENRKKLVIVLAKEYDLNRIQVRELLKQYLGLELRSGNEGELSNVDDENMFSAFYRIERNLRQALKPTYNVLFERLNNYTGGLKFLSLLRADILSFLGEENIASLRALDSCLKEKLSTWLSPAVLELHQITWDDSASLLEKIVTYEAVHPISNLLDLKRRLGVGRRCFGYFHPAIPGEPLIFIEVALLKNVAQTIQEVLLDVPPIPEHEAACALFYSISSTQPGLAGINLGKFLIKRMITLVKRDMPQISTFATLSPIPGFMQWLLSKLASQSVIAKVDNMEPPTGGSGSTFQDNLLEPDEERMLLNSAPETYAGKSGMEVMLNLLTSKNYEWTGSAELLSALNPPLMRLCARYLVQEKKRGKALDSVANFHLQNGAMVERLNWMADRSERGLRQSGGIMVNYVYRVECIEQYAQSYFSTGHIHASSDIRHYIMARKDAILVLDSTSDSDVFTRSSKSCRIMISTTMEEKPKEAKTPMTGFASINEDLFQNILKRIPALSFASAACVSKSWNRNCNQILYKPKLASAFSLNPVQKVALEEVVNKVLSEPIRPQFAIANVIGSGVDLSGILDFLAAKLGSKTPIIVSCAGGIMGRDAVTDEYKEVMIEDFWVDGASNSSFGIMLAVGFLPGLKVDAIPLLRPRKARGVAMVDKFVMDIMNFAASVSDSTSPSLIIMFGSEKTDQKPVMEKLDHAMSRETIVVGDERAQFLYRSGIESRNVYYGSVDQYFSDAVALVFARDQNRPSGTGEIHFHSALSSGVSTIGPRFKAVSANEIESETGLSTWLTVRREGGQEILGGQRIIDDINNELGNQTKLFIGVSEQRKCFVGPEKPRQMRSLAFHEVMGGDEEHLFVDGVGIKTGDYFHLYHSDPSAALSSCSNISKNFRNLKLDWSFRSCQLHAARGGGKTEVIGGFVFACWGRGKVPLPWSTRVQIALDLARGLEYIHEHTVPVYIHHDVKSANILIDKNFRGKFEDVLRQPDDPRENLPKLVDPRLGDDYPLDSVCKMAQLARACTYTGNSSTKTKHEISCGSTCDTFIHTRMKCMD</sequence>
<dbReference type="Proteomes" id="UP001164929">
    <property type="component" value="Chromosome 4"/>
</dbReference>
<dbReference type="SUPFAM" id="SSF81383">
    <property type="entry name" value="F-box domain"/>
    <property type="match status" value="1"/>
</dbReference>
<dbReference type="Pfam" id="PF05292">
    <property type="entry name" value="MCD"/>
    <property type="match status" value="1"/>
</dbReference>
<dbReference type="PROSITE" id="PS00108">
    <property type="entry name" value="PROTEIN_KINASE_ST"/>
    <property type="match status" value="1"/>
</dbReference>
<dbReference type="Gene3D" id="3.40.630.150">
    <property type="entry name" value="Malonyl-CoA decarboxylase, catalytic domain"/>
    <property type="match status" value="1"/>
</dbReference>
<dbReference type="Gene3D" id="1.10.510.10">
    <property type="entry name" value="Transferase(Phosphotransferase) domain 1"/>
    <property type="match status" value="1"/>
</dbReference>
<dbReference type="InterPro" id="IPR008271">
    <property type="entry name" value="Ser/Thr_kinase_AS"/>
</dbReference>
<dbReference type="GO" id="GO:2001294">
    <property type="term" value="P:malonyl-CoA catabolic process"/>
    <property type="evidence" value="ECO:0007669"/>
    <property type="project" value="TreeGrafter"/>
</dbReference>
<dbReference type="GO" id="GO:0006085">
    <property type="term" value="P:acetyl-CoA biosynthetic process"/>
    <property type="evidence" value="ECO:0007669"/>
    <property type="project" value="TreeGrafter"/>
</dbReference>
<feature type="compositionally biased region" description="Low complexity" evidence="1">
    <location>
        <begin position="21"/>
        <end position="31"/>
    </location>
</feature>
<feature type="region of interest" description="Disordered" evidence="1">
    <location>
        <begin position="14"/>
        <end position="56"/>
    </location>
</feature>
<dbReference type="GO" id="GO:0004672">
    <property type="term" value="F:protein kinase activity"/>
    <property type="evidence" value="ECO:0007669"/>
    <property type="project" value="InterPro"/>
</dbReference>
<comment type="caution">
    <text evidence="3">The sequence shown here is derived from an EMBL/GenBank/DDBJ whole genome shotgun (WGS) entry which is preliminary data.</text>
</comment>
<evidence type="ECO:0000313" key="3">
    <source>
        <dbReference type="EMBL" id="KAJ6999384.1"/>
    </source>
</evidence>